<gene>
    <name evidence="1" type="ORF">QX99_00222</name>
</gene>
<evidence type="ECO:0000313" key="1">
    <source>
        <dbReference type="EMBL" id="KIU22713.1"/>
    </source>
</evidence>
<dbReference type="KEGG" id="wcb:AO080_02980"/>
<sequence length="171" mass="19340">MYYLVNKQATTLTFYFEDGTQDFGLEQLFNLSRHAFAETIAPYGIGEHIEEAMAFEQTFSAYERKDLEIATKDELIDLVIAGQEEAVAIRKSKEDTLAMTLGLVVAGPFIFLLVLLVLESIGMPKMAAEICSLVLTIGLIIAWFILVWSKWGRRLETRLEDSLADHFKRPS</sequence>
<organism evidence="1 2">
    <name type="scientific">Weissella cibaria</name>
    <dbReference type="NCBI Taxonomy" id="137591"/>
    <lineage>
        <taxon>Bacteria</taxon>
        <taxon>Bacillati</taxon>
        <taxon>Bacillota</taxon>
        <taxon>Bacilli</taxon>
        <taxon>Lactobacillales</taxon>
        <taxon>Lactobacillaceae</taxon>
        <taxon>Weissella</taxon>
    </lineage>
</organism>
<dbReference type="OrthoDB" id="2147349at2"/>
<dbReference type="PATRIC" id="fig|137591.25.peg.218"/>
<dbReference type="EMBL" id="JWHU01000001">
    <property type="protein sequence ID" value="KIU22713.1"/>
    <property type="molecule type" value="Genomic_DNA"/>
</dbReference>
<dbReference type="GeneID" id="66961498"/>
<evidence type="ECO:0000313" key="2">
    <source>
        <dbReference type="Proteomes" id="UP000032287"/>
    </source>
</evidence>
<protein>
    <submittedName>
        <fullName evidence="1">Uncharacterized protein</fullName>
    </submittedName>
</protein>
<proteinExistence type="predicted"/>
<dbReference type="AlphaFoldDB" id="A0A0D1JS82"/>
<dbReference type="RefSeq" id="WP_010374975.1">
    <property type="nucleotide sequence ID" value="NZ_BJEF01000003.1"/>
</dbReference>
<accession>A0A0D1JS82</accession>
<comment type="caution">
    <text evidence="1">The sequence shown here is derived from an EMBL/GenBank/DDBJ whole genome shotgun (WGS) entry which is preliminary data.</text>
</comment>
<keyword evidence="2" id="KW-1185">Reference proteome</keyword>
<dbReference type="Proteomes" id="UP000032287">
    <property type="component" value="Unassembled WGS sequence"/>
</dbReference>
<reference evidence="1 2" key="1">
    <citation type="journal article" date="2015" name="Microbiology (Mosc.)">
        <title>Genomics of the Weissella cibaria species with an examination of its metabolic traits.</title>
        <authorList>
            <person name="Lynch K.M."/>
            <person name="Lucid A."/>
            <person name="Arendt E.K."/>
            <person name="Sleator R.D."/>
            <person name="Lucey B."/>
            <person name="Coffey A."/>
        </authorList>
    </citation>
    <scope>NUCLEOTIDE SEQUENCE [LARGE SCALE GENOMIC DNA]</scope>
    <source>
        <strain evidence="1 2">MG1</strain>
    </source>
</reference>
<name>A0A0D1JS82_9LACO</name>